<dbReference type="STRING" id="1302685.SAMN05444408_104178"/>
<feature type="transmembrane region" description="Helical" evidence="1">
    <location>
        <begin position="68"/>
        <end position="90"/>
    </location>
</feature>
<keyword evidence="1" id="KW-0472">Membrane</keyword>
<keyword evidence="1" id="KW-1133">Transmembrane helix</keyword>
<reference evidence="3" key="1">
    <citation type="submission" date="2016-11" db="EMBL/GenBank/DDBJ databases">
        <authorList>
            <person name="Varghese N."/>
            <person name="Submissions S."/>
        </authorList>
    </citation>
    <scope>NUCLEOTIDE SEQUENCE [LARGE SCALE GENOMIC DNA]</scope>
    <source>
        <strain evidence="3">DSM 26898</strain>
    </source>
</reference>
<protein>
    <submittedName>
        <fullName evidence="2">Uncharacterized protein</fullName>
    </submittedName>
</protein>
<accession>A0A1M4WHD1</accession>
<organism evidence="2 3">
    <name type="scientific">Chryseobacterium takakiae</name>
    <dbReference type="NCBI Taxonomy" id="1302685"/>
    <lineage>
        <taxon>Bacteria</taxon>
        <taxon>Pseudomonadati</taxon>
        <taxon>Bacteroidota</taxon>
        <taxon>Flavobacteriia</taxon>
        <taxon>Flavobacteriales</taxon>
        <taxon>Weeksellaceae</taxon>
        <taxon>Chryseobacterium group</taxon>
        <taxon>Chryseobacterium</taxon>
    </lineage>
</organism>
<sequence length="98" mass="11449">MIGAPIDLGFVIFLLIVSSIVFPIASLVIINMIFEKIKIKLLFRYILNLFFISAFLLFQQNIIKIFPLYFITILIIECIITVLLIIYITIKVVKIWRN</sequence>
<evidence type="ECO:0000256" key="1">
    <source>
        <dbReference type="SAM" id="Phobius"/>
    </source>
</evidence>
<feature type="transmembrane region" description="Helical" evidence="1">
    <location>
        <begin position="6"/>
        <end position="30"/>
    </location>
</feature>
<name>A0A1M4WHD1_9FLAO</name>
<keyword evidence="1" id="KW-0812">Transmembrane</keyword>
<keyword evidence="3" id="KW-1185">Reference proteome</keyword>
<dbReference type="AlphaFoldDB" id="A0A1M4WHD1"/>
<evidence type="ECO:0000313" key="2">
    <source>
        <dbReference type="EMBL" id="SHE80382.1"/>
    </source>
</evidence>
<proteinExistence type="predicted"/>
<feature type="transmembrane region" description="Helical" evidence="1">
    <location>
        <begin position="42"/>
        <end position="62"/>
    </location>
</feature>
<gene>
    <name evidence="2" type="ORF">SAMN05444408_104178</name>
</gene>
<dbReference type="EMBL" id="FQVO01000004">
    <property type="protein sequence ID" value="SHE80382.1"/>
    <property type="molecule type" value="Genomic_DNA"/>
</dbReference>
<dbReference type="Proteomes" id="UP000184236">
    <property type="component" value="Unassembled WGS sequence"/>
</dbReference>
<evidence type="ECO:0000313" key="3">
    <source>
        <dbReference type="Proteomes" id="UP000184236"/>
    </source>
</evidence>